<evidence type="ECO:0000256" key="2">
    <source>
        <dbReference type="ARBA" id="ARBA00022630"/>
    </source>
</evidence>
<dbReference type="PANTHER" id="PTHR43400">
    <property type="entry name" value="FUMARATE REDUCTASE"/>
    <property type="match status" value="1"/>
</dbReference>
<dbReference type="NCBIfam" id="NF005882">
    <property type="entry name" value="PRK07843.1"/>
    <property type="match status" value="1"/>
</dbReference>
<dbReference type="InterPro" id="IPR027477">
    <property type="entry name" value="Succ_DH/fumarate_Rdtase_cat_sf"/>
</dbReference>
<evidence type="ECO:0000256" key="4">
    <source>
        <dbReference type="ARBA" id="ARBA00023002"/>
    </source>
</evidence>
<dbReference type="SUPFAM" id="SSF51905">
    <property type="entry name" value="FAD/NAD(P)-binding domain"/>
    <property type="match status" value="1"/>
</dbReference>
<keyword evidence="4 6" id="KW-0560">Oxidoreductase</keyword>
<sequence>MFYMTDPVLEPHSYDVVVVGSGAAGMTAALTAAHHGLSAVLIEKAAHYGGSTARSGGGVWIPGNKALRASGRPDDREDARTYLHSIVGDVVPKDRIDTYIDRGAEAFDFVLDHTPLKMKWVPGYSDYYPEAPGGLGEGRSCEPRPFNLKVLGAERDNLEPPYAKAPLNVVVMQADFVRLNLIRRHPKGMMRAMRVGARTYWAKFTGKHIVGMGQAIIAAMRKGLMDANVPVLLNTPMTDLVVENGVVTGVEAMVDGKPVVFTARHGVVLGSGGFEHNAEMRAKYQRQPITTEWTTGATANTGDGIRAGMAAGGAVGFMEDAWWGPTVFKGGRPWFALAERNLPGCIIVNHDGKRFGNESAPYVEAVHTMYGGEYGQGEGPGENIPSWLVFDQRYRNRYIFAGLQPGLRFPSRWMENDNIVKADSIEELAAAIGVPAENLAATVARFNTFAETGTDEDFGRGNSHYDRYYGDPTVKPNPCLAGLVQGPFYAAKMVPGDLGTKGGLVADSTGRVLREDGTVIDGLYASGNCSTPVMGHTYAGPGATIGPAITFGYLAVLDIAKRKQEQPAAATSEA</sequence>
<gene>
    <name evidence="6" type="primary">kstD</name>
    <name evidence="6" type="ORF">ACH49W_10330</name>
</gene>
<evidence type="ECO:0000259" key="5">
    <source>
        <dbReference type="Pfam" id="PF00890"/>
    </source>
</evidence>
<evidence type="ECO:0000256" key="3">
    <source>
        <dbReference type="ARBA" id="ARBA00022827"/>
    </source>
</evidence>
<dbReference type="EC" id="1.3.99.4" evidence="6"/>
<dbReference type="Pfam" id="PF00890">
    <property type="entry name" value="FAD_binding_2"/>
    <property type="match status" value="1"/>
</dbReference>
<reference evidence="6 7" key="1">
    <citation type="submission" date="2024-10" db="EMBL/GenBank/DDBJ databases">
        <title>The Natural Products Discovery Center: Release of the First 8490 Sequenced Strains for Exploring Actinobacteria Biosynthetic Diversity.</title>
        <authorList>
            <person name="Kalkreuter E."/>
            <person name="Kautsar S.A."/>
            <person name="Yang D."/>
            <person name="Bader C.D."/>
            <person name="Teijaro C.N."/>
            <person name="Fluegel L."/>
            <person name="Davis C.M."/>
            <person name="Simpson J.R."/>
            <person name="Lauterbach L."/>
            <person name="Steele A.D."/>
            <person name="Gui C."/>
            <person name="Meng S."/>
            <person name="Li G."/>
            <person name="Viehrig K."/>
            <person name="Ye F."/>
            <person name="Su P."/>
            <person name="Kiefer A.F."/>
            <person name="Nichols A."/>
            <person name="Cepeda A.J."/>
            <person name="Yan W."/>
            <person name="Fan B."/>
            <person name="Jiang Y."/>
            <person name="Adhikari A."/>
            <person name="Zheng C.-J."/>
            <person name="Schuster L."/>
            <person name="Cowan T.M."/>
            <person name="Smanski M.J."/>
            <person name="Chevrette M.G."/>
            <person name="De Carvalho L.P.S."/>
            <person name="Shen B."/>
        </authorList>
    </citation>
    <scope>NUCLEOTIDE SEQUENCE [LARGE SCALE GENOMIC DNA]</scope>
    <source>
        <strain evidence="6 7">NPDC019275</strain>
    </source>
</reference>
<evidence type="ECO:0000256" key="1">
    <source>
        <dbReference type="ARBA" id="ARBA00001974"/>
    </source>
</evidence>
<proteinExistence type="predicted"/>
<dbReference type="PRINTS" id="PR00411">
    <property type="entry name" value="PNDRDTASEI"/>
</dbReference>
<accession>A0ABW7WY42</accession>
<organism evidence="6 7">
    <name type="scientific">Nocardia xishanensis</name>
    <dbReference type="NCBI Taxonomy" id="238964"/>
    <lineage>
        <taxon>Bacteria</taxon>
        <taxon>Bacillati</taxon>
        <taxon>Actinomycetota</taxon>
        <taxon>Actinomycetes</taxon>
        <taxon>Mycobacteriales</taxon>
        <taxon>Nocardiaceae</taxon>
        <taxon>Nocardia</taxon>
    </lineage>
</organism>
<keyword evidence="7" id="KW-1185">Reference proteome</keyword>
<dbReference type="SUPFAM" id="SSF56425">
    <property type="entry name" value="Succinate dehydrogenase/fumarate reductase flavoprotein, catalytic domain"/>
    <property type="match status" value="1"/>
</dbReference>
<dbReference type="InterPro" id="IPR050315">
    <property type="entry name" value="FAD-oxidoreductase_2"/>
</dbReference>
<keyword evidence="3" id="KW-0274">FAD</keyword>
<evidence type="ECO:0000313" key="6">
    <source>
        <dbReference type="EMBL" id="MFI2473760.1"/>
    </source>
</evidence>
<dbReference type="InterPro" id="IPR003953">
    <property type="entry name" value="FAD-dep_OxRdtase_2_FAD-bd"/>
</dbReference>
<dbReference type="Proteomes" id="UP001611415">
    <property type="component" value="Unassembled WGS sequence"/>
</dbReference>
<dbReference type="InterPro" id="IPR036188">
    <property type="entry name" value="FAD/NAD-bd_sf"/>
</dbReference>
<dbReference type="PANTHER" id="PTHR43400:SF10">
    <property type="entry name" value="3-OXOSTEROID 1-DEHYDROGENASE"/>
    <property type="match status" value="1"/>
</dbReference>
<dbReference type="EMBL" id="JBIRYO010000005">
    <property type="protein sequence ID" value="MFI2473760.1"/>
    <property type="molecule type" value="Genomic_DNA"/>
</dbReference>
<name>A0ABW7WY42_9NOCA</name>
<dbReference type="GO" id="GO:0047571">
    <property type="term" value="F:3-oxosteroid 1-dehydrogenase activity"/>
    <property type="evidence" value="ECO:0007669"/>
    <property type="project" value="UniProtKB-EC"/>
</dbReference>
<evidence type="ECO:0000313" key="7">
    <source>
        <dbReference type="Proteomes" id="UP001611415"/>
    </source>
</evidence>
<keyword evidence="2" id="KW-0285">Flavoprotein</keyword>
<protein>
    <submittedName>
        <fullName evidence="6">3-oxosteroid 1-dehydrogenase</fullName>
        <ecNumber evidence="6">1.3.99.4</ecNumber>
    </submittedName>
</protein>
<comment type="cofactor">
    <cofactor evidence="1">
        <name>FAD</name>
        <dbReference type="ChEBI" id="CHEBI:57692"/>
    </cofactor>
</comment>
<comment type="caution">
    <text evidence="6">The sequence shown here is derived from an EMBL/GenBank/DDBJ whole genome shotgun (WGS) entry which is preliminary data.</text>
</comment>
<feature type="domain" description="FAD-dependent oxidoreductase 2 FAD-binding" evidence="5">
    <location>
        <begin position="15"/>
        <end position="544"/>
    </location>
</feature>
<dbReference type="RefSeq" id="WP_397092431.1">
    <property type="nucleotide sequence ID" value="NZ_JBEYCD010000008.1"/>
</dbReference>
<dbReference type="Gene3D" id="3.50.50.60">
    <property type="entry name" value="FAD/NAD(P)-binding domain"/>
    <property type="match status" value="2"/>
</dbReference>